<comment type="caution">
    <text evidence="1">The sequence shown here is derived from an EMBL/GenBank/DDBJ whole genome shotgun (WGS) entry which is preliminary data.</text>
</comment>
<organism evidence="1 2">
    <name type="scientific">Catharanthus roseus</name>
    <name type="common">Madagascar periwinkle</name>
    <name type="synonym">Vinca rosea</name>
    <dbReference type="NCBI Taxonomy" id="4058"/>
    <lineage>
        <taxon>Eukaryota</taxon>
        <taxon>Viridiplantae</taxon>
        <taxon>Streptophyta</taxon>
        <taxon>Embryophyta</taxon>
        <taxon>Tracheophyta</taxon>
        <taxon>Spermatophyta</taxon>
        <taxon>Magnoliopsida</taxon>
        <taxon>eudicotyledons</taxon>
        <taxon>Gunneridae</taxon>
        <taxon>Pentapetalae</taxon>
        <taxon>asterids</taxon>
        <taxon>lamiids</taxon>
        <taxon>Gentianales</taxon>
        <taxon>Apocynaceae</taxon>
        <taxon>Rauvolfioideae</taxon>
        <taxon>Vinceae</taxon>
        <taxon>Catharanthinae</taxon>
        <taxon>Catharanthus</taxon>
    </lineage>
</organism>
<gene>
    <name evidence="1" type="ORF">M9H77_34528</name>
</gene>
<protein>
    <submittedName>
        <fullName evidence="1">Uncharacterized protein</fullName>
    </submittedName>
</protein>
<sequence length="523" mass="57669">MYAIKGSWVGQTLALATSSDSGGRKSRIRRSKEERKAMVESFVNKYQKLNNGNFPSLNLTHKEVGGSFYTVREIVREIIQENRVLGPAKFPTEEHNNNKLKLLEQFPLGSISIEPTAETDVTSLVTPNQYDCQNEEDISNNNGQPSESEHHRLFSDSEHVVNGNNVVKVDFNSEVLLGVPATSYNHQISNADQLWIAVEKFNRENRQEFNDEEVSIDDEAIEEEEESGEPILVSAMPIPCHEMSQECDQEADGEQVLCSGEKYPENGHLIYNAEDALREISQELKITSECGEKIDTGEVAGDTLSSAIVETNNVEVSNGRSDETDVLVEKFPLRPVAKSIHDFEVPLGDQTNIPKTLEAKGIKHEGSNSSLLVVVEDVPTVAGPRLENTSEPLQEKALLNIGDLPLETSELSATKETPGGPISSLVGEKPVNVTQRTNNEKNLNSVSSGMTSGQHIPEENSVTKSKLNTGEDISNKEKNSSTLDRINLQRWEGASQKPAGPESNPLLSVLKAFITAFVKFWTE</sequence>
<accession>A0ACB9ZM45</accession>
<name>A0ACB9ZM45_CATRO</name>
<proteinExistence type="predicted"/>
<keyword evidence="2" id="KW-1185">Reference proteome</keyword>
<evidence type="ECO:0000313" key="1">
    <source>
        <dbReference type="EMBL" id="KAI5648523.1"/>
    </source>
</evidence>
<dbReference type="Proteomes" id="UP001060085">
    <property type="component" value="Linkage Group LG08"/>
</dbReference>
<reference evidence="2" key="1">
    <citation type="journal article" date="2023" name="Nat. Plants">
        <title>Single-cell RNA sequencing provides a high-resolution roadmap for understanding the multicellular compartmentation of specialized metabolism.</title>
        <authorList>
            <person name="Sun S."/>
            <person name="Shen X."/>
            <person name="Li Y."/>
            <person name="Li Y."/>
            <person name="Wang S."/>
            <person name="Li R."/>
            <person name="Zhang H."/>
            <person name="Shen G."/>
            <person name="Guo B."/>
            <person name="Wei J."/>
            <person name="Xu J."/>
            <person name="St-Pierre B."/>
            <person name="Chen S."/>
            <person name="Sun C."/>
        </authorList>
    </citation>
    <scope>NUCLEOTIDE SEQUENCE [LARGE SCALE GENOMIC DNA]</scope>
</reference>
<evidence type="ECO:0000313" key="2">
    <source>
        <dbReference type="Proteomes" id="UP001060085"/>
    </source>
</evidence>
<dbReference type="EMBL" id="CM044708">
    <property type="protein sequence ID" value="KAI5648523.1"/>
    <property type="molecule type" value="Genomic_DNA"/>
</dbReference>